<organism evidence="3 4">
    <name type="scientific">Candidatus Lucifugimonas marina</name>
    <dbReference type="NCBI Taxonomy" id="3038979"/>
    <lineage>
        <taxon>Bacteria</taxon>
        <taxon>Bacillati</taxon>
        <taxon>Chloroflexota</taxon>
        <taxon>Dehalococcoidia</taxon>
        <taxon>SAR202 cluster</taxon>
        <taxon>Candidatus Lucifugimonadales</taxon>
        <taxon>Candidatus Lucifugimonadaceae</taxon>
        <taxon>Candidatus Lucifugimonas</taxon>
    </lineage>
</organism>
<keyword evidence="1" id="KW-1133">Transmembrane helix</keyword>
<evidence type="ECO:0000256" key="1">
    <source>
        <dbReference type="SAM" id="Phobius"/>
    </source>
</evidence>
<sequence>MALLIAVGLAVVNLGSVVAIWWDKRRATKGQWRVKEETLLVWALVGGWPGGIWAMRRFRHKTSKKSFIAKYVLAVLLNLAILVAIVFAVFAYPI</sequence>
<dbReference type="Proteomes" id="UP001321249">
    <property type="component" value="Unassembled WGS sequence"/>
</dbReference>
<reference evidence="3" key="2">
    <citation type="journal article" date="2023" name="Nat. Commun.">
        <title>Cultivation of marine bacteria of the SAR202 clade.</title>
        <authorList>
            <person name="Lim Y."/>
            <person name="Seo J.H."/>
            <person name="Giovannoni S.J."/>
            <person name="Kang I."/>
            <person name="Cho J.C."/>
        </authorList>
    </citation>
    <scope>NUCLEOTIDE SEQUENCE</scope>
    <source>
        <strain evidence="3">JH1073</strain>
    </source>
</reference>
<evidence type="ECO:0000313" key="3">
    <source>
        <dbReference type="EMBL" id="WFG40716.1"/>
    </source>
</evidence>
<dbReference type="EMBL" id="WMBE01000002">
    <property type="protein sequence ID" value="MDG0866637.1"/>
    <property type="molecule type" value="Genomic_DNA"/>
</dbReference>
<evidence type="ECO:0000313" key="4">
    <source>
        <dbReference type="Proteomes" id="UP001219901"/>
    </source>
</evidence>
<protein>
    <submittedName>
        <fullName evidence="3">DUF1294 domain-containing protein</fullName>
    </submittedName>
</protein>
<proteinExistence type="predicted"/>
<gene>
    <name evidence="2" type="ORF">GKO46_06045</name>
    <name evidence="3" type="ORF">GKO48_00040</name>
</gene>
<dbReference type="EMBL" id="CP046147">
    <property type="protein sequence ID" value="WFG40716.1"/>
    <property type="molecule type" value="Genomic_DNA"/>
</dbReference>
<keyword evidence="1" id="KW-0812">Transmembrane</keyword>
<evidence type="ECO:0000313" key="5">
    <source>
        <dbReference type="Proteomes" id="UP001321249"/>
    </source>
</evidence>
<dbReference type="Proteomes" id="UP001219901">
    <property type="component" value="Chromosome"/>
</dbReference>
<keyword evidence="4" id="KW-1185">Reference proteome</keyword>
<evidence type="ECO:0000313" key="2">
    <source>
        <dbReference type="EMBL" id="MDG0866637.1"/>
    </source>
</evidence>
<reference evidence="4 5" key="1">
    <citation type="submission" date="2019-11" db="EMBL/GenBank/DDBJ databases">
        <authorList>
            <person name="Cho J.-C."/>
        </authorList>
    </citation>
    <scope>NUCLEOTIDE SEQUENCE [LARGE SCALE GENOMIC DNA]</scope>
    <source>
        <strain evidence="3 4">JH1073</strain>
        <strain evidence="2 5">JH702</strain>
    </source>
</reference>
<accession>A0AAJ6CSY5</accession>
<dbReference type="Pfam" id="PF06961">
    <property type="entry name" value="DUF1294"/>
    <property type="match status" value="1"/>
</dbReference>
<feature type="transmembrane region" description="Helical" evidence="1">
    <location>
        <begin position="67"/>
        <end position="92"/>
    </location>
</feature>
<dbReference type="InterPro" id="IPR010718">
    <property type="entry name" value="DUF1294"/>
</dbReference>
<keyword evidence="1" id="KW-0472">Membrane</keyword>
<feature type="transmembrane region" description="Helical" evidence="1">
    <location>
        <begin position="39"/>
        <end position="55"/>
    </location>
</feature>
<dbReference type="AlphaFoldDB" id="A0AAJ6CSY5"/>
<reference evidence="4" key="3">
    <citation type="submission" date="2023-06" db="EMBL/GenBank/DDBJ databases">
        <title>Pangenomics reveal diversification of enzyme families and niche specialization in globally abundant SAR202 bacteria.</title>
        <authorList>
            <person name="Saw J.H.W."/>
        </authorList>
    </citation>
    <scope>NUCLEOTIDE SEQUENCE [LARGE SCALE GENOMIC DNA]</scope>
    <source>
        <strain evidence="4">JH1073</strain>
    </source>
</reference>
<name>A0AAJ6CSY5_9CHLR</name>